<evidence type="ECO:0000313" key="2">
    <source>
        <dbReference type="Proteomes" id="UP000839052"/>
    </source>
</evidence>
<evidence type="ECO:0000313" key="1">
    <source>
        <dbReference type="EMBL" id="CAG9932422.1"/>
    </source>
</evidence>
<dbReference type="EMBL" id="OU912926">
    <property type="protein sequence ID" value="CAG9932422.1"/>
    <property type="molecule type" value="Genomic_DNA"/>
</dbReference>
<proteinExistence type="predicted"/>
<name>A0ABN8APE5_9PROT</name>
<dbReference type="Proteomes" id="UP000839052">
    <property type="component" value="Chromosome"/>
</dbReference>
<organism evidence="1 2">
    <name type="scientific">Candidatus Nitrotoga arctica</name>
    <dbReference type="NCBI Taxonomy" id="453162"/>
    <lineage>
        <taxon>Bacteria</taxon>
        <taxon>Pseudomonadati</taxon>
        <taxon>Pseudomonadota</taxon>
        <taxon>Betaproteobacteria</taxon>
        <taxon>Nitrosomonadales</taxon>
        <taxon>Gallionellaceae</taxon>
        <taxon>Candidatus Nitrotoga</taxon>
    </lineage>
</organism>
<accession>A0ABN8APE5</accession>
<keyword evidence="2" id="KW-1185">Reference proteome</keyword>
<gene>
    <name evidence="1" type="ORF">NTG6680_1169</name>
</gene>
<reference evidence="1 2" key="1">
    <citation type="submission" date="2021-10" db="EMBL/GenBank/DDBJ databases">
        <authorList>
            <person name="Koch H."/>
        </authorList>
    </citation>
    <scope>NUCLEOTIDE SEQUENCE [LARGE SCALE GENOMIC DNA]</scope>
    <source>
        <strain evidence="1">6680</strain>
    </source>
</reference>
<sequence length="59" mass="7185">MLLDDVTPYWKLKTRKNPHLGGFKDVTGLLKTLNWWRRRELNPRPQALYRQFYILSQVI</sequence>
<protein>
    <submittedName>
        <fullName evidence="1">Uncharacterized protein</fullName>
    </submittedName>
</protein>